<reference evidence="1 2" key="1">
    <citation type="submission" date="2019-06" db="EMBL/GenBank/DDBJ databases">
        <title>Draft genome of Aliikangiella marina GYP-15.</title>
        <authorList>
            <person name="Wang G."/>
        </authorList>
    </citation>
    <scope>NUCLEOTIDE SEQUENCE [LARGE SCALE GENOMIC DNA]</scope>
    <source>
        <strain evidence="1 2">GYP-15</strain>
    </source>
</reference>
<organism evidence="1 2">
    <name type="scientific">Aliikangiella marina</name>
    <dbReference type="NCBI Taxonomy" id="1712262"/>
    <lineage>
        <taxon>Bacteria</taxon>
        <taxon>Pseudomonadati</taxon>
        <taxon>Pseudomonadota</taxon>
        <taxon>Gammaproteobacteria</taxon>
        <taxon>Oceanospirillales</taxon>
        <taxon>Pleioneaceae</taxon>
        <taxon>Aliikangiella</taxon>
    </lineage>
</organism>
<protein>
    <submittedName>
        <fullName evidence="1">Uncharacterized protein</fullName>
    </submittedName>
</protein>
<gene>
    <name evidence="1" type="ORF">FLL45_18475</name>
</gene>
<accession>A0A545T4T9</accession>
<dbReference type="AlphaFoldDB" id="A0A545T4T9"/>
<evidence type="ECO:0000313" key="1">
    <source>
        <dbReference type="EMBL" id="TQV72205.1"/>
    </source>
</evidence>
<name>A0A545T4T9_9GAMM</name>
<dbReference type="RefSeq" id="WP_142943535.1">
    <property type="nucleotide sequence ID" value="NZ_VIKR01000005.1"/>
</dbReference>
<proteinExistence type="predicted"/>
<sequence>MNFNNEQLIKDAVNVFNEFMGQANVDYDTSYVRYAEFGPEHVRLQSNFVKESKLYLTNVEDKLSDRYFSALAALFKKIFLEMEKTESGRPTVAIIKLSNDGAYDLIFDYGNPRALEINVLSLGQENSYFKGKSITRFR</sequence>
<comment type="caution">
    <text evidence="1">The sequence shown here is derived from an EMBL/GenBank/DDBJ whole genome shotgun (WGS) entry which is preliminary data.</text>
</comment>
<keyword evidence="2" id="KW-1185">Reference proteome</keyword>
<dbReference type="EMBL" id="VIKR01000005">
    <property type="protein sequence ID" value="TQV72205.1"/>
    <property type="molecule type" value="Genomic_DNA"/>
</dbReference>
<dbReference type="Proteomes" id="UP000317839">
    <property type="component" value="Unassembled WGS sequence"/>
</dbReference>
<evidence type="ECO:0000313" key="2">
    <source>
        <dbReference type="Proteomes" id="UP000317839"/>
    </source>
</evidence>